<name>A0A4Z2HLU1_9TELE</name>
<evidence type="ECO:0000313" key="2">
    <source>
        <dbReference type="EMBL" id="TNN66255.1"/>
    </source>
</evidence>
<accession>A0A4Z2HLU1</accession>
<comment type="caution">
    <text evidence="2">The sequence shown here is derived from an EMBL/GenBank/DDBJ whole genome shotgun (WGS) entry which is preliminary data.</text>
</comment>
<protein>
    <submittedName>
        <fullName evidence="2">Uncharacterized protein</fullName>
    </submittedName>
</protein>
<keyword evidence="3" id="KW-1185">Reference proteome</keyword>
<dbReference type="EMBL" id="SRLO01000222">
    <property type="protein sequence ID" value="TNN66255.1"/>
    <property type="molecule type" value="Genomic_DNA"/>
</dbReference>
<evidence type="ECO:0000313" key="3">
    <source>
        <dbReference type="Proteomes" id="UP000314294"/>
    </source>
</evidence>
<proteinExistence type="predicted"/>
<dbReference type="Proteomes" id="UP000314294">
    <property type="component" value="Unassembled WGS sequence"/>
</dbReference>
<evidence type="ECO:0000256" key="1">
    <source>
        <dbReference type="SAM" id="MobiDB-lite"/>
    </source>
</evidence>
<sequence>MYHASRVPSKFIMFCNCRERRRKVVIERSQGCQGRKKNGGRNGGAKDKSKGKFATLPQLRGQRREVSVEGSASKGQRRKVSFEMSASRRQHREVSVEMSASRCQHREVSVQMSASRVRVETPGRNMSLAEVEELQRPPQPPIREKLEITCQSVWGLLPRLLPWIHSVQDDFSPTQLALFACYVDMAEKTDEPQAHCYALIPPRLTDGVAGIGLARFCGNEDDEEGHAVPALERLVQDVAVGLSAEPPSHTHLLL</sequence>
<gene>
    <name evidence="2" type="ORF">EYF80_023489</name>
</gene>
<organism evidence="2 3">
    <name type="scientific">Liparis tanakae</name>
    <name type="common">Tanaka's snailfish</name>
    <dbReference type="NCBI Taxonomy" id="230148"/>
    <lineage>
        <taxon>Eukaryota</taxon>
        <taxon>Metazoa</taxon>
        <taxon>Chordata</taxon>
        <taxon>Craniata</taxon>
        <taxon>Vertebrata</taxon>
        <taxon>Euteleostomi</taxon>
        <taxon>Actinopterygii</taxon>
        <taxon>Neopterygii</taxon>
        <taxon>Teleostei</taxon>
        <taxon>Neoteleostei</taxon>
        <taxon>Acanthomorphata</taxon>
        <taxon>Eupercaria</taxon>
        <taxon>Perciformes</taxon>
        <taxon>Cottioidei</taxon>
        <taxon>Cottales</taxon>
        <taxon>Liparidae</taxon>
        <taxon>Liparis</taxon>
    </lineage>
</organism>
<reference evidence="2 3" key="1">
    <citation type="submission" date="2019-03" db="EMBL/GenBank/DDBJ databases">
        <title>First draft genome of Liparis tanakae, snailfish: a comprehensive survey of snailfish specific genes.</title>
        <authorList>
            <person name="Kim W."/>
            <person name="Song I."/>
            <person name="Jeong J.-H."/>
            <person name="Kim D."/>
            <person name="Kim S."/>
            <person name="Ryu S."/>
            <person name="Song J.Y."/>
            <person name="Lee S.K."/>
        </authorList>
    </citation>
    <scope>NUCLEOTIDE SEQUENCE [LARGE SCALE GENOMIC DNA]</scope>
    <source>
        <tissue evidence="2">Muscle</tissue>
    </source>
</reference>
<dbReference type="AlphaFoldDB" id="A0A4Z2HLU1"/>
<feature type="region of interest" description="Disordered" evidence="1">
    <location>
        <begin position="28"/>
        <end position="98"/>
    </location>
</feature>